<evidence type="ECO:0000313" key="3">
    <source>
        <dbReference type="Proteomes" id="UP000094444"/>
    </source>
</evidence>
<reference evidence="2" key="1">
    <citation type="submission" date="2017-09" db="EMBL/GenBank/DDBJ databases">
        <title>Polyketide synthases of a Diaporthe helianthi virulent isolate.</title>
        <authorList>
            <person name="Baroncelli R."/>
        </authorList>
    </citation>
    <scope>NUCLEOTIDE SEQUENCE [LARGE SCALE GENOMIC DNA]</scope>
    <source>
        <strain evidence="2">7/96</strain>
    </source>
</reference>
<proteinExistence type="predicted"/>
<name>A0A2P5I5E9_DIAHE</name>
<dbReference type="OrthoDB" id="3897607at2759"/>
<dbReference type="EMBL" id="MAVT02000244">
    <property type="protein sequence ID" value="POS77748.1"/>
    <property type="molecule type" value="Genomic_DNA"/>
</dbReference>
<gene>
    <name evidence="2" type="ORF">DHEL01_v203866</name>
</gene>
<keyword evidence="1" id="KW-1133">Transmembrane helix</keyword>
<organism evidence="2 3">
    <name type="scientific">Diaporthe helianthi</name>
    <dbReference type="NCBI Taxonomy" id="158607"/>
    <lineage>
        <taxon>Eukaryota</taxon>
        <taxon>Fungi</taxon>
        <taxon>Dikarya</taxon>
        <taxon>Ascomycota</taxon>
        <taxon>Pezizomycotina</taxon>
        <taxon>Sordariomycetes</taxon>
        <taxon>Sordariomycetidae</taxon>
        <taxon>Diaporthales</taxon>
        <taxon>Diaporthaceae</taxon>
        <taxon>Diaporthe</taxon>
    </lineage>
</organism>
<accession>A0A2P5I5E9</accession>
<evidence type="ECO:0000256" key="1">
    <source>
        <dbReference type="SAM" id="Phobius"/>
    </source>
</evidence>
<evidence type="ECO:0000313" key="2">
    <source>
        <dbReference type="EMBL" id="POS77748.1"/>
    </source>
</evidence>
<keyword evidence="3" id="KW-1185">Reference proteome</keyword>
<dbReference type="Proteomes" id="UP000094444">
    <property type="component" value="Unassembled WGS sequence"/>
</dbReference>
<evidence type="ECO:0008006" key="4">
    <source>
        <dbReference type="Google" id="ProtNLM"/>
    </source>
</evidence>
<keyword evidence="1" id="KW-0472">Membrane</keyword>
<dbReference type="InParanoid" id="A0A2P5I5E9"/>
<sequence length="100" mass="11435">MGWYEQLIGLFVFFLTINTLTVSLRLYTRIKLTKGAFGWDDVVLVFTHVGMITFVGLSLQSLHSGKYGTREASWYDETKASTVSTKPLRPLLNLTILNWF</sequence>
<dbReference type="AlphaFoldDB" id="A0A2P5I5E9"/>
<protein>
    <recommendedName>
        <fullName evidence="4">Integral membrane protein</fullName>
    </recommendedName>
</protein>
<feature type="transmembrane region" description="Helical" evidence="1">
    <location>
        <begin position="6"/>
        <end position="27"/>
    </location>
</feature>
<comment type="caution">
    <text evidence="2">The sequence shown here is derived from an EMBL/GenBank/DDBJ whole genome shotgun (WGS) entry which is preliminary data.</text>
</comment>
<feature type="transmembrane region" description="Helical" evidence="1">
    <location>
        <begin position="39"/>
        <end position="59"/>
    </location>
</feature>
<keyword evidence="1" id="KW-0812">Transmembrane</keyword>